<sequence length="98" mass="10765">MNDTSMHDASTLSGVTGVSLEHASFPHLSLFEWDALHRLAALSGDGVIRTRLTAGTEEQQRLAAQEFMARDLTDLRRRATTPTPSKNKTDIVKLDVST</sequence>
<proteinExistence type="predicted"/>
<protein>
    <submittedName>
        <fullName evidence="2">Unnamed protein product</fullName>
    </submittedName>
</protein>
<reference evidence="2" key="1">
    <citation type="submission" date="2023-04" db="EMBL/GenBank/DDBJ databases">
        <title>Phytophthora fragariaefolia NBRC 109709.</title>
        <authorList>
            <person name="Ichikawa N."/>
            <person name="Sato H."/>
            <person name="Tonouchi N."/>
        </authorList>
    </citation>
    <scope>NUCLEOTIDE SEQUENCE</scope>
    <source>
        <strain evidence="2">NBRC 109709</strain>
    </source>
</reference>
<feature type="region of interest" description="Disordered" evidence="1">
    <location>
        <begin position="74"/>
        <end position="98"/>
    </location>
</feature>
<feature type="compositionally biased region" description="Basic and acidic residues" evidence="1">
    <location>
        <begin position="87"/>
        <end position="98"/>
    </location>
</feature>
<accession>A0A9W6XHG4</accession>
<gene>
    <name evidence="2" type="ORF">Pfra01_001165000</name>
</gene>
<organism evidence="2 3">
    <name type="scientific">Phytophthora fragariaefolia</name>
    <dbReference type="NCBI Taxonomy" id="1490495"/>
    <lineage>
        <taxon>Eukaryota</taxon>
        <taxon>Sar</taxon>
        <taxon>Stramenopiles</taxon>
        <taxon>Oomycota</taxon>
        <taxon>Peronosporomycetes</taxon>
        <taxon>Peronosporales</taxon>
        <taxon>Peronosporaceae</taxon>
        <taxon>Phytophthora</taxon>
    </lineage>
</organism>
<evidence type="ECO:0000313" key="3">
    <source>
        <dbReference type="Proteomes" id="UP001165121"/>
    </source>
</evidence>
<comment type="caution">
    <text evidence="2">The sequence shown here is derived from an EMBL/GenBank/DDBJ whole genome shotgun (WGS) entry which is preliminary data.</text>
</comment>
<dbReference type="OrthoDB" id="117961at2759"/>
<evidence type="ECO:0000313" key="2">
    <source>
        <dbReference type="EMBL" id="GMF39319.1"/>
    </source>
</evidence>
<dbReference type="Proteomes" id="UP001165121">
    <property type="component" value="Unassembled WGS sequence"/>
</dbReference>
<dbReference type="AlphaFoldDB" id="A0A9W6XHG4"/>
<evidence type="ECO:0000256" key="1">
    <source>
        <dbReference type="SAM" id="MobiDB-lite"/>
    </source>
</evidence>
<keyword evidence="3" id="KW-1185">Reference proteome</keyword>
<dbReference type="EMBL" id="BSXT01001155">
    <property type="protein sequence ID" value="GMF39319.1"/>
    <property type="molecule type" value="Genomic_DNA"/>
</dbReference>
<name>A0A9W6XHG4_9STRA</name>